<proteinExistence type="predicted"/>
<comment type="caution">
    <text evidence="2">The sequence shown here is derived from an EMBL/GenBank/DDBJ whole genome shotgun (WGS) entry which is preliminary data.</text>
</comment>
<evidence type="ECO:0000313" key="2">
    <source>
        <dbReference type="EMBL" id="KAF7773256.1"/>
    </source>
</evidence>
<reference evidence="2 3" key="1">
    <citation type="journal article" name="Sci. Rep.">
        <title>Telomere-to-telomere assembled and centromere annotated genomes of the two main subspecies of the button mushroom Agaricus bisporus reveal especially polymorphic chromosome ends.</title>
        <authorList>
            <person name="Sonnenberg A.S.M."/>
            <person name="Sedaghat-Telgerd N."/>
            <person name="Lavrijssen B."/>
            <person name="Ohm R.A."/>
            <person name="Hendrickx P.M."/>
            <person name="Scholtmeijer K."/>
            <person name="Baars J.J.P."/>
            <person name="van Peer A."/>
        </authorList>
    </citation>
    <scope>NUCLEOTIDE SEQUENCE [LARGE SCALE GENOMIC DNA]</scope>
    <source>
        <strain evidence="2 3">H119_p4</strain>
    </source>
</reference>
<feature type="signal peptide" evidence="1">
    <location>
        <begin position="1"/>
        <end position="21"/>
    </location>
</feature>
<accession>A0A8H7F1N9</accession>
<dbReference type="EMBL" id="JABXXO010000007">
    <property type="protein sequence ID" value="KAF7773256.1"/>
    <property type="molecule type" value="Genomic_DNA"/>
</dbReference>
<evidence type="ECO:0000256" key="1">
    <source>
        <dbReference type="SAM" id="SignalP"/>
    </source>
</evidence>
<gene>
    <name evidence="2" type="ORF">Agabi119p4_5423</name>
</gene>
<protein>
    <submittedName>
        <fullName evidence="2">Uncharacterized protein</fullName>
    </submittedName>
</protein>
<keyword evidence="1" id="KW-0732">Signal</keyword>
<dbReference type="AlphaFoldDB" id="A0A8H7F1N9"/>
<evidence type="ECO:0000313" key="3">
    <source>
        <dbReference type="Proteomes" id="UP000629468"/>
    </source>
</evidence>
<organism evidence="2 3">
    <name type="scientific">Agaricus bisporus var. burnettii</name>
    <dbReference type="NCBI Taxonomy" id="192524"/>
    <lineage>
        <taxon>Eukaryota</taxon>
        <taxon>Fungi</taxon>
        <taxon>Dikarya</taxon>
        <taxon>Basidiomycota</taxon>
        <taxon>Agaricomycotina</taxon>
        <taxon>Agaricomycetes</taxon>
        <taxon>Agaricomycetidae</taxon>
        <taxon>Agaricales</taxon>
        <taxon>Agaricineae</taxon>
        <taxon>Agaricaceae</taxon>
        <taxon>Agaricus</taxon>
    </lineage>
</organism>
<dbReference type="Proteomes" id="UP000629468">
    <property type="component" value="Unassembled WGS sequence"/>
</dbReference>
<dbReference type="OMA" id="DIFACEG"/>
<name>A0A8H7F1N9_AGABI</name>
<sequence>MHNTFFSVALFFGLAINAVFAEFAVSTPDIFACEGSEARFSWEPATPPYNMLLVAAEDPCGDPIMDLGETKNTLFSMKTDKLKEGQKVQLSIEDANGEEGWSGDITVKKCVAASSVASSSVASSSAGASSSGYGGPVAATTLVVTPTVDVSETPAEPSPSVAPVGAANAGDDPFGLGNAASIPRHISVPAVVLSAIAGVIALL</sequence>
<feature type="chain" id="PRO_5034197865" evidence="1">
    <location>
        <begin position="22"/>
        <end position="203"/>
    </location>
</feature>